<dbReference type="SUPFAM" id="SSF55874">
    <property type="entry name" value="ATPase domain of HSP90 chaperone/DNA topoisomerase II/histidine kinase"/>
    <property type="match status" value="1"/>
</dbReference>
<evidence type="ECO:0000313" key="11">
    <source>
        <dbReference type="EMBL" id="KUG60149.1"/>
    </source>
</evidence>
<evidence type="ECO:0000256" key="9">
    <source>
        <dbReference type="SAM" id="Phobius"/>
    </source>
</evidence>
<dbReference type="InterPro" id="IPR050482">
    <property type="entry name" value="Sensor_HK_TwoCompSys"/>
</dbReference>
<keyword evidence="5" id="KW-0418">Kinase</keyword>
<dbReference type="Gene3D" id="3.30.565.10">
    <property type="entry name" value="Histidine kinase-like ATPase, C-terminal domain"/>
    <property type="match status" value="1"/>
</dbReference>
<protein>
    <recommendedName>
        <fullName evidence="10">LEM domain-containing protein</fullName>
    </recommendedName>
</protein>
<sequence length="431" mass="47251">MSHLASRPPLAYRKVPARRRRSSLLVPTSPQELGMNSYRIHLLANICHGLVVVALFLEALTIVGDQLPAFDRWHLVFLVALMLNGCAMLLQGARRQVRMWPVLAAPVLVALAVLTLPLAWTGTAPPQDPWVEPFILLAAAATVVAWSIELAVAYLVSVTVFYVLVMVRITEAADVMGVLFDATSRIAFGVVLVVLISLVYRGGQNADQVYAAAIAQELQLNRSRSQAEEQERLDRLIHDNVMAALLDAGRAPGPVQRRTRELAQRALEVLAIEERRAEGKGTTMVHTLLDDLLEALSPWRSRVRFNSITPYIRPPGEPRPLIPVETAQALVQAVTEAVSNSARHAGTAVTYVTMDGDVCPPTPINPEGFFLRFQVLDRGRGFQVRSIDSRRLGVRVSILGNVRHVGGAVDVDSAPGRGTRVTILWPRDAQP</sequence>
<comment type="subcellular location">
    <subcellularLocation>
        <location evidence="1">Cell membrane</location>
        <topology evidence="1">Multi-pass membrane protein</topology>
    </subcellularLocation>
</comment>
<dbReference type="PANTHER" id="PTHR24421">
    <property type="entry name" value="NITRATE/NITRITE SENSOR PROTEIN NARX-RELATED"/>
    <property type="match status" value="1"/>
</dbReference>
<keyword evidence="3" id="KW-0808">Transferase</keyword>
<evidence type="ECO:0000256" key="5">
    <source>
        <dbReference type="ARBA" id="ARBA00022777"/>
    </source>
</evidence>
<feature type="transmembrane region" description="Helical" evidence="9">
    <location>
        <begin position="102"/>
        <end position="122"/>
    </location>
</feature>
<evidence type="ECO:0000256" key="6">
    <source>
        <dbReference type="ARBA" id="ARBA00022989"/>
    </source>
</evidence>
<evidence type="ECO:0000256" key="8">
    <source>
        <dbReference type="ARBA" id="ARBA00023136"/>
    </source>
</evidence>
<dbReference type="STRING" id="136273.GY22_12420"/>
<dbReference type="PROSITE" id="PS50954">
    <property type="entry name" value="LEM"/>
    <property type="match status" value="1"/>
</dbReference>
<evidence type="ECO:0000256" key="1">
    <source>
        <dbReference type="ARBA" id="ARBA00004651"/>
    </source>
</evidence>
<feature type="transmembrane region" description="Helical" evidence="9">
    <location>
        <begin position="134"/>
        <end position="165"/>
    </location>
</feature>
<comment type="caution">
    <text evidence="11">The sequence shown here is derived from an EMBL/GenBank/DDBJ whole genome shotgun (WGS) entry which is preliminary data.</text>
</comment>
<feature type="transmembrane region" description="Helical" evidence="9">
    <location>
        <begin position="177"/>
        <end position="200"/>
    </location>
</feature>
<evidence type="ECO:0000256" key="4">
    <source>
        <dbReference type="ARBA" id="ARBA00022692"/>
    </source>
</evidence>
<dbReference type="Proteomes" id="UP000053512">
    <property type="component" value="Unassembled WGS sequence"/>
</dbReference>
<organism evidence="11 12">
    <name type="scientific">Kocuria rosea subsp. polaris</name>
    <dbReference type="NCBI Taxonomy" id="136273"/>
    <lineage>
        <taxon>Bacteria</taxon>
        <taxon>Bacillati</taxon>
        <taxon>Actinomycetota</taxon>
        <taxon>Actinomycetes</taxon>
        <taxon>Micrococcales</taxon>
        <taxon>Micrococcaceae</taxon>
        <taxon>Kocuria</taxon>
    </lineage>
</organism>
<reference evidence="12" key="1">
    <citation type="submission" date="2015-12" db="EMBL/GenBank/DDBJ databases">
        <authorList>
            <person name="Nair G.R."/>
            <person name="Kaur G."/>
            <person name="Mayilraj S."/>
        </authorList>
    </citation>
    <scope>NUCLEOTIDE SEQUENCE [LARGE SCALE GENOMIC DNA]</scope>
    <source>
        <strain evidence="12">CD08_4</strain>
    </source>
</reference>
<dbReference type="RefSeq" id="WP_058873969.1">
    <property type="nucleotide sequence ID" value="NZ_LQBK01000011.1"/>
</dbReference>
<dbReference type="Pfam" id="PF02518">
    <property type="entry name" value="HATPase_c"/>
    <property type="match status" value="1"/>
</dbReference>
<dbReference type="InterPro" id="IPR003887">
    <property type="entry name" value="LEM_dom"/>
</dbReference>
<evidence type="ECO:0000313" key="12">
    <source>
        <dbReference type="Proteomes" id="UP000053512"/>
    </source>
</evidence>
<feature type="transmembrane region" description="Helical" evidence="9">
    <location>
        <begin position="42"/>
        <end position="61"/>
    </location>
</feature>
<evidence type="ECO:0000256" key="2">
    <source>
        <dbReference type="ARBA" id="ARBA00022475"/>
    </source>
</evidence>
<dbReference type="EMBL" id="LQBK01000011">
    <property type="protein sequence ID" value="KUG60149.1"/>
    <property type="molecule type" value="Genomic_DNA"/>
</dbReference>
<dbReference type="GO" id="GO:0016301">
    <property type="term" value="F:kinase activity"/>
    <property type="evidence" value="ECO:0007669"/>
    <property type="project" value="UniProtKB-KW"/>
</dbReference>
<dbReference type="OrthoDB" id="144293at2"/>
<dbReference type="PANTHER" id="PTHR24421:SF37">
    <property type="entry name" value="SENSOR HISTIDINE KINASE NARS"/>
    <property type="match status" value="1"/>
</dbReference>
<dbReference type="InterPro" id="IPR036890">
    <property type="entry name" value="HATPase_C_sf"/>
</dbReference>
<proteinExistence type="predicted"/>
<gene>
    <name evidence="11" type="ORF">AVL61_09405</name>
</gene>
<feature type="domain" description="LEM" evidence="10">
    <location>
        <begin position="230"/>
        <end position="274"/>
    </location>
</feature>
<accession>A0A0W8IJT1</accession>
<feature type="transmembrane region" description="Helical" evidence="9">
    <location>
        <begin position="73"/>
        <end position="90"/>
    </location>
</feature>
<name>A0A0W8IJT1_KOCRO</name>
<dbReference type="AlphaFoldDB" id="A0A0W8IJT1"/>
<evidence type="ECO:0000256" key="3">
    <source>
        <dbReference type="ARBA" id="ARBA00022679"/>
    </source>
</evidence>
<keyword evidence="4 9" id="KW-0812">Transmembrane</keyword>
<keyword evidence="8 9" id="KW-0472">Membrane</keyword>
<evidence type="ECO:0000259" key="10">
    <source>
        <dbReference type="PROSITE" id="PS50954"/>
    </source>
</evidence>
<dbReference type="GO" id="GO:0000160">
    <property type="term" value="P:phosphorelay signal transduction system"/>
    <property type="evidence" value="ECO:0007669"/>
    <property type="project" value="UniProtKB-KW"/>
</dbReference>
<dbReference type="GO" id="GO:0005886">
    <property type="term" value="C:plasma membrane"/>
    <property type="evidence" value="ECO:0007669"/>
    <property type="project" value="UniProtKB-SubCell"/>
</dbReference>
<keyword evidence="7" id="KW-0902">Two-component regulatory system</keyword>
<keyword evidence="6 9" id="KW-1133">Transmembrane helix</keyword>
<keyword evidence="2" id="KW-1003">Cell membrane</keyword>
<evidence type="ECO:0000256" key="7">
    <source>
        <dbReference type="ARBA" id="ARBA00023012"/>
    </source>
</evidence>
<dbReference type="InterPro" id="IPR003594">
    <property type="entry name" value="HATPase_dom"/>
</dbReference>
<dbReference type="eggNOG" id="COG4585">
    <property type="taxonomic scope" value="Bacteria"/>
</dbReference>